<dbReference type="InterPro" id="IPR046733">
    <property type="entry name" value="DUF6625"/>
</dbReference>
<feature type="non-terminal residue" evidence="5">
    <location>
        <position position="666"/>
    </location>
</feature>
<evidence type="ECO:0000256" key="2">
    <source>
        <dbReference type="PROSITE-ProRule" id="PRU00708"/>
    </source>
</evidence>
<sequence>MRMRLSASSIWAASGSTRKGRLGHGLLALLLLALGSSSLSFSSISLKRSQARLEVKSWNPGDEPEDADKDAKEITYQICQSGRKRNFLAAKEAFEEAEVKDAIMYSAIIGAAANCKEFDEGMAYFEEIQSSSLEAGDSVYSATLKLLGIQGNYEEASRIWQQMVDTGLLKRSSRQQGCLTGLLNAAASAGDVELVLKDMDAAQATGVELNPSHFGCLLKACRQSRDLENAEKALKRMRTASIPANIIHYTIYMGACARFVADEQPGHAAAVELEQKVLSMMDEDMVKPNDYFLEERILLHLGIASLRDWLYDEDAPRPGDAELQGAAQVLEEAIADNIRLTLGLRELRCCNVHEEVDACRRFAALLCNSMQGVKIKEVRCLEIDEGMSSTAQPLGAFVLVWFGPPPGWAALTLRSMSWNEEFRFLIFTDQPMSYWKDGEKIPNVQFRYLNASMFSRLASRKTAVETRLQHGYKLCDWRMAYGEIFATWLRQFDFWGWVDFDVVLGRLAFFGFNSSALERRDVVGEFGWPAQGPLTLLRNRPDVNRLWRKLPDVAARLKRHDIQRLNEWAFGRLLWKSSLERLPRPFPTQLSASPRHGDGDIIWSEGRLWHLPSCGEAGYLHFSRWKASFEGTMPPPTGQAVQLGPRGATEPSQTAWAQLERCRQTE</sequence>
<keyword evidence="1" id="KW-0677">Repeat</keyword>
<dbReference type="PROSITE" id="PS51375">
    <property type="entry name" value="PPR"/>
    <property type="match status" value="1"/>
</dbReference>
<dbReference type="InterPro" id="IPR057027">
    <property type="entry name" value="TPR_mt"/>
</dbReference>
<dbReference type="EMBL" id="CAJNJA010013920">
    <property type="protein sequence ID" value="CAE7332232.1"/>
    <property type="molecule type" value="Genomic_DNA"/>
</dbReference>
<dbReference type="PANTHER" id="PTHR47447:SF17">
    <property type="entry name" value="OS12G0638900 PROTEIN"/>
    <property type="match status" value="1"/>
</dbReference>
<name>A0A812NXL2_9DINO</name>
<dbReference type="Proteomes" id="UP000601435">
    <property type="component" value="Unassembled WGS sequence"/>
</dbReference>
<feature type="region of interest" description="Disordered" evidence="3">
    <location>
        <begin position="633"/>
        <end position="666"/>
    </location>
</feature>
<dbReference type="InterPro" id="IPR002885">
    <property type="entry name" value="PPR_rpt"/>
</dbReference>
<organism evidence="5 6">
    <name type="scientific">Symbiodinium necroappetens</name>
    <dbReference type="NCBI Taxonomy" id="1628268"/>
    <lineage>
        <taxon>Eukaryota</taxon>
        <taxon>Sar</taxon>
        <taxon>Alveolata</taxon>
        <taxon>Dinophyceae</taxon>
        <taxon>Suessiales</taxon>
        <taxon>Symbiodiniaceae</taxon>
        <taxon>Symbiodinium</taxon>
    </lineage>
</organism>
<feature type="repeat" description="PPR" evidence="2">
    <location>
        <begin position="101"/>
        <end position="135"/>
    </location>
</feature>
<keyword evidence="6" id="KW-1185">Reference proteome</keyword>
<protein>
    <recommendedName>
        <fullName evidence="4">Pentatricopeptide repeat-containing protein-mitochondrial domain-containing protein</fullName>
    </recommendedName>
</protein>
<dbReference type="OrthoDB" id="408924at2759"/>
<gene>
    <name evidence="5" type="ORF">SNEC2469_LOCUS8443</name>
</gene>
<evidence type="ECO:0000259" key="4">
    <source>
        <dbReference type="Pfam" id="PF23276"/>
    </source>
</evidence>
<reference evidence="5" key="1">
    <citation type="submission" date="2021-02" db="EMBL/GenBank/DDBJ databases">
        <authorList>
            <person name="Dougan E. K."/>
            <person name="Rhodes N."/>
            <person name="Thang M."/>
            <person name="Chan C."/>
        </authorList>
    </citation>
    <scope>NUCLEOTIDE SEQUENCE</scope>
</reference>
<dbReference type="InterPro" id="IPR011990">
    <property type="entry name" value="TPR-like_helical_dom_sf"/>
</dbReference>
<comment type="caution">
    <text evidence="5">The sequence shown here is derived from an EMBL/GenBank/DDBJ whole genome shotgun (WGS) entry which is preliminary data.</text>
</comment>
<accession>A0A812NXL2</accession>
<dbReference type="Gene3D" id="1.25.40.10">
    <property type="entry name" value="Tetratricopeptide repeat domain"/>
    <property type="match status" value="2"/>
</dbReference>
<evidence type="ECO:0000313" key="5">
    <source>
        <dbReference type="EMBL" id="CAE7332232.1"/>
    </source>
</evidence>
<dbReference type="Pfam" id="PF23276">
    <property type="entry name" value="TPR_24"/>
    <property type="match status" value="1"/>
</dbReference>
<dbReference type="AlphaFoldDB" id="A0A812NXL2"/>
<evidence type="ECO:0000256" key="1">
    <source>
        <dbReference type="ARBA" id="ARBA00022737"/>
    </source>
</evidence>
<dbReference type="Pfam" id="PF20330">
    <property type="entry name" value="DUF6625"/>
    <property type="match status" value="1"/>
</dbReference>
<feature type="domain" description="Pentatricopeptide repeat-containing protein-mitochondrial" evidence="4">
    <location>
        <begin position="176"/>
        <end position="244"/>
    </location>
</feature>
<dbReference type="Pfam" id="PF01535">
    <property type="entry name" value="PPR"/>
    <property type="match status" value="2"/>
</dbReference>
<proteinExistence type="predicted"/>
<evidence type="ECO:0000256" key="3">
    <source>
        <dbReference type="SAM" id="MobiDB-lite"/>
    </source>
</evidence>
<dbReference type="PANTHER" id="PTHR47447">
    <property type="entry name" value="OS03G0856100 PROTEIN"/>
    <property type="match status" value="1"/>
</dbReference>
<evidence type="ECO:0000313" key="6">
    <source>
        <dbReference type="Proteomes" id="UP000601435"/>
    </source>
</evidence>